<evidence type="ECO:0000313" key="11">
    <source>
        <dbReference type="Proteomes" id="UP000218628"/>
    </source>
</evidence>
<feature type="transmembrane region" description="Helical" evidence="9">
    <location>
        <begin position="87"/>
        <end position="109"/>
    </location>
</feature>
<evidence type="ECO:0000313" key="10">
    <source>
        <dbReference type="EMBL" id="ATF62833.1"/>
    </source>
</evidence>
<evidence type="ECO:0000256" key="9">
    <source>
        <dbReference type="SAM" id="Phobius"/>
    </source>
</evidence>
<dbReference type="InterPro" id="IPR002549">
    <property type="entry name" value="AI-2E-like"/>
</dbReference>
<feature type="region of interest" description="Disordered" evidence="8">
    <location>
        <begin position="383"/>
        <end position="424"/>
    </location>
</feature>
<keyword evidence="4" id="KW-1003">Cell membrane</keyword>
<organism evidence="10 11">
    <name type="scientific">Rothia mucilaginosa</name>
    <dbReference type="NCBI Taxonomy" id="43675"/>
    <lineage>
        <taxon>Bacteria</taxon>
        <taxon>Bacillati</taxon>
        <taxon>Actinomycetota</taxon>
        <taxon>Actinomycetes</taxon>
        <taxon>Micrococcales</taxon>
        <taxon>Micrococcaceae</taxon>
        <taxon>Rothia</taxon>
    </lineage>
</organism>
<sequence length="424" mass="45111">MKITPIAEEHVAEEKRGYRVPFAMEVAGAWAWRIIMIAGAGWILWKGLGHVSLLVISLLVALLLAALLSPAVMLLRKKGVRAGGAAAIAEIGMILVLAGIISLTGQQILRGFVSMADKAMQGYQQLIGWLKDLGYEFGADQLNQLLEQMESAATNNPSSVLHGVSRVGSTAAEVATGTLLTLFTLVFFLMEGERIWLFVTRLFPKDARAAVNGAGRAGWKSLGAYVRVQILVAAIDAIGIGIGAAILGVPLAIPLGVLVFLGSFVPVIGALISGAVAVLLALVALGPVQALIMLGIVLLVQQLESHILQPLIMGKAVSLHPLAVIFSVAGGSMIFGAVGALFAVPTLAVVNAVVRYLANRDWEKEAPREEEFLFPHEVARREQAEEKAQERQESVKNLASRVPSRQKAEEPENQASEASDSSED</sequence>
<dbReference type="EMBL" id="CP023510">
    <property type="protein sequence ID" value="ATF62833.1"/>
    <property type="molecule type" value="Genomic_DNA"/>
</dbReference>
<keyword evidence="3" id="KW-0813">Transport</keyword>
<feature type="transmembrane region" description="Helical" evidence="9">
    <location>
        <begin position="171"/>
        <end position="190"/>
    </location>
</feature>
<keyword evidence="5 9" id="KW-0812">Transmembrane</keyword>
<feature type="transmembrane region" description="Helical" evidence="9">
    <location>
        <begin position="51"/>
        <end position="75"/>
    </location>
</feature>
<dbReference type="Pfam" id="PF01594">
    <property type="entry name" value="AI-2E_transport"/>
    <property type="match status" value="1"/>
</dbReference>
<keyword evidence="6 9" id="KW-1133">Transmembrane helix</keyword>
<dbReference type="PANTHER" id="PTHR21716:SF53">
    <property type="entry name" value="PERMEASE PERM-RELATED"/>
    <property type="match status" value="1"/>
</dbReference>
<evidence type="ECO:0000256" key="5">
    <source>
        <dbReference type="ARBA" id="ARBA00022692"/>
    </source>
</evidence>
<dbReference type="AlphaFoldDB" id="A0A291DEL2"/>
<evidence type="ECO:0000256" key="4">
    <source>
        <dbReference type="ARBA" id="ARBA00022475"/>
    </source>
</evidence>
<feature type="transmembrane region" description="Helical" evidence="9">
    <location>
        <begin position="335"/>
        <end position="358"/>
    </location>
</feature>
<evidence type="ECO:0000256" key="8">
    <source>
        <dbReference type="SAM" id="MobiDB-lite"/>
    </source>
</evidence>
<protein>
    <submittedName>
        <fullName evidence="10">AI-2E family transporter</fullName>
    </submittedName>
</protein>
<dbReference type="PANTHER" id="PTHR21716">
    <property type="entry name" value="TRANSMEMBRANE PROTEIN"/>
    <property type="match status" value="1"/>
</dbReference>
<comment type="similarity">
    <text evidence="2">Belongs to the autoinducer-2 exporter (AI-2E) (TC 2.A.86) family.</text>
</comment>
<feature type="compositionally biased region" description="Basic and acidic residues" evidence="8">
    <location>
        <begin position="383"/>
        <end position="394"/>
    </location>
</feature>
<evidence type="ECO:0000256" key="3">
    <source>
        <dbReference type="ARBA" id="ARBA00022448"/>
    </source>
</evidence>
<evidence type="ECO:0000256" key="2">
    <source>
        <dbReference type="ARBA" id="ARBA00009773"/>
    </source>
</evidence>
<dbReference type="Proteomes" id="UP000218628">
    <property type="component" value="Chromosome"/>
</dbReference>
<accession>A0A291DEL2</accession>
<dbReference type="GO" id="GO:0055085">
    <property type="term" value="P:transmembrane transport"/>
    <property type="evidence" value="ECO:0007669"/>
    <property type="project" value="TreeGrafter"/>
</dbReference>
<feature type="transmembrane region" description="Helical" evidence="9">
    <location>
        <begin position="230"/>
        <end position="261"/>
    </location>
</feature>
<proteinExistence type="inferred from homology"/>
<evidence type="ECO:0000256" key="7">
    <source>
        <dbReference type="ARBA" id="ARBA00023136"/>
    </source>
</evidence>
<evidence type="ECO:0000256" key="1">
    <source>
        <dbReference type="ARBA" id="ARBA00004651"/>
    </source>
</evidence>
<reference evidence="11" key="1">
    <citation type="submission" date="2017-09" db="EMBL/GenBank/DDBJ databases">
        <title>FDA dAtabase for Regulatory Grade micrObial Sequences (FDA-ARGOS): Supporting development and validation of Infectious Disease Dx tests.</title>
        <authorList>
            <person name="Minogue T."/>
            <person name="Wolcott M."/>
            <person name="Wasieloski L."/>
            <person name="Aguilar W."/>
            <person name="Moore D."/>
            <person name="Tallon L."/>
            <person name="Sadzewicz L."/>
            <person name="Ott S."/>
            <person name="Zhao X."/>
            <person name="Nagaraj S."/>
            <person name="Vavikolanu K."/>
            <person name="Aluvathingal J."/>
            <person name="Nadendla S."/>
            <person name="Sichtig H."/>
        </authorList>
    </citation>
    <scope>NUCLEOTIDE SEQUENCE [LARGE SCALE GENOMIC DNA]</scope>
    <source>
        <strain evidence="11">FDAARGOS_369</strain>
    </source>
</reference>
<comment type="subcellular location">
    <subcellularLocation>
        <location evidence="1">Cell membrane</location>
        <topology evidence="1">Multi-pass membrane protein</topology>
    </subcellularLocation>
</comment>
<evidence type="ECO:0000256" key="6">
    <source>
        <dbReference type="ARBA" id="ARBA00022989"/>
    </source>
</evidence>
<feature type="compositionally biased region" description="Polar residues" evidence="8">
    <location>
        <begin position="413"/>
        <end position="424"/>
    </location>
</feature>
<dbReference type="RefSeq" id="WP_049358313.1">
    <property type="nucleotide sequence ID" value="NZ_CAJZGU010000001.1"/>
</dbReference>
<dbReference type="GO" id="GO:0005886">
    <property type="term" value="C:plasma membrane"/>
    <property type="evidence" value="ECO:0007669"/>
    <property type="project" value="UniProtKB-SubCell"/>
</dbReference>
<gene>
    <name evidence="10" type="ORF">CO690_03710</name>
</gene>
<feature type="transmembrane region" description="Helical" evidence="9">
    <location>
        <begin position="22"/>
        <end position="45"/>
    </location>
</feature>
<name>A0A291DEL2_9MICC</name>
<keyword evidence="7 9" id="KW-0472">Membrane</keyword>
<feature type="transmembrane region" description="Helical" evidence="9">
    <location>
        <begin position="267"/>
        <end position="300"/>
    </location>
</feature>